<evidence type="ECO:0000256" key="3">
    <source>
        <dbReference type="PIRSR" id="PIRSR006334-1"/>
    </source>
</evidence>
<sequence length="318" mass="34629">MKVQGKKIDLSDIHLSKTDEKQHKVLSYMNNSTDGGYLSPQQVQSLMQSLHLNLQELMNYLVPYATKFAMSPISGFKVGAVAHGISGAIYFGANIEFQDQALSFTVHAEQASIAHAISYGETGIDYLAISAAPCGYCRQFLYEITNCPSTKDITILINNESNSLSNLLPQAFGPQDLGVTTRLMLAQNNNLQMIPVHADPFVIAAFNAANTSYSPYTCDYSGVCIATNYGAYVGSYAENAAYNPSMSPLEAAIVLLIMNGDSYNNIYRAILVEAKNNKCSQLSATKDILAVVAKDITVEYYSVNSKKNGNTLNTKEMV</sequence>
<dbReference type="Gene3D" id="3.40.140.10">
    <property type="entry name" value="Cytidine Deaminase, domain 2"/>
    <property type="match status" value="2"/>
</dbReference>
<keyword evidence="7" id="KW-0378">Hydrolase</keyword>
<dbReference type="AlphaFoldDB" id="A0AB39W067"/>
<dbReference type="EMBL" id="CP165625">
    <property type="protein sequence ID" value="XDU93941.1"/>
    <property type="molecule type" value="Genomic_DNA"/>
</dbReference>
<proteinExistence type="inferred from homology"/>
<feature type="binding site" evidence="5">
    <location>
        <position position="134"/>
    </location>
    <ligand>
        <name>Zn(2+)</name>
        <dbReference type="ChEBI" id="CHEBI:29105"/>
        <note>catalytic</note>
    </ligand>
</feature>
<evidence type="ECO:0000313" key="7">
    <source>
        <dbReference type="EMBL" id="XDU93941.1"/>
    </source>
</evidence>
<keyword evidence="5" id="KW-0862">Zinc</keyword>
<evidence type="ECO:0000259" key="6">
    <source>
        <dbReference type="PROSITE" id="PS51747"/>
    </source>
</evidence>
<dbReference type="PANTHER" id="PTHR11644">
    <property type="entry name" value="CYTIDINE DEAMINASE"/>
    <property type="match status" value="1"/>
</dbReference>
<evidence type="ECO:0000256" key="5">
    <source>
        <dbReference type="PIRSR" id="PIRSR006334-3"/>
    </source>
</evidence>
<dbReference type="PROSITE" id="PS51747">
    <property type="entry name" value="CYT_DCMP_DEAMINASES_2"/>
    <property type="match status" value="2"/>
</dbReference>
<dbReference type="InterPro" id="IPR013171">
    <property type="entry name" value="Cyd/dCyd_deaminase_Zn-bd"/>
</dbReference>
<dbReference type="SUPFAM" id="SSF53927">
    <property type="entry name" value="Cytidine deaminase-like"/>
    <property type="match status" value="2"/>
</dbReference>
<feature type="domain" description="CMP/dCMP-type deaminase" evidence="6">
    <location>
        <begin position="196"/>
        <end position="318"/>
    </location>
</feature>
<feature type="binding site" evidence="4">
    <location>
        <begin position="94"/>
        <end position="96"/>
    </location>
    <ligand>
        <name>substrate</name>
    </ligand>
</feature>
<keyword evidence="5" id="KW-0479">Metal-binding</keyword>
<dbReference type="GO" id="GO:0072527">
    <property type="term" value="P:pyrimidine-containing compound metabolic process"/>
    <property type="evidence" value="ECO:0007669"/>
    <property type="project" value="UniProtKB-ARBA"/>
</dbReference>
<dbReference type="NCBIfam" id="NF006537">
    <property type="entry name" value="PRK09027.1"/>
    <property type="match status" value="1"/>
</dbReference>
<protein>
    <submittedName>
        <fullName evidence="7">Cytidine deaminase</fullName>
        <ecNumber evidence="7">3.5.4.5</ecNumber>
    </submittedName>
</protein>
<organism evidence="7">
    <name type="scientific">Flavobacterium sp. WC2409</name>
    <dbReference type="NCBI Taxonomy" id="3234139"/>
    <lineage>
        <taxon>Bacteria</taxon>
        <taxon>Pseudomonadati</taxon>
        <taxon>Bacteroidota</taxon>
        <taxon>Flavobacteriia</taxon>
        <taxon>Flavobacteriales</taxon>
        <taxon>Flavobacteriaceae</taxon>
        <taxon>Flavobacterium</taxon>
    </lineage>
</organism>
<name>A0AB39W067_9FLAO</name>
<dbReference type="Pfam" id="PF00383">
    <property type="entry name" value="dCMP_cyt_deam_1"/>
    <property type="match status" value="1"/>
</dbReference>
<dbReference type="Pfam" id="PF08211">
    <property type="entry name" value="dCMP_cyt_deam_2"/>
    <property type="match status" value="1"/>
</dbReference>
<feature type="active site" description="Proton donor" evidence="3">
    <location>
        <position position="109"/>
    </location>
</feature>
<dbReference type="GO" id="GO:0004126">
    <property type="term" value="F:cytidine deaminase activity"/>
    <property type="evidence" value="ECO:0007669"/>
    <property type="project" value="UniProtKB-EC"/>
</dbReference>
<feature type="binding site" evidence="5">
    <location>
        <position position="107"/>
    </location>
    <ligand>
        <name>Zn(2+)</name>
        <dbReference type="ChEBI" id="CHEBI:29105"/>
        <note>catalytic</note>
    </ligand>
</feature>
<comment type="similarity">
    <text evidence="1">Belongs to the cytidine and deoxycytidylate deaminase family.</text>
</comment>
<dbReference type="RefSeq" id="WP_369752146.1">
    <property type="nucleotide sequence ID" value="NZ_CP165625.1"/>
</dbReference>
<dbReference type="PANTHER" id="PTHR11644:SF2">
    <property type="entry name" value="CYTIDINE DEAMINASE"/>
    <property type="match status" value="1"/>
</dbReference>
<evidence type="ECO:0000256" key="1">
    <source>
        <dbReference type="ARBA" id="ARBA00006576"/>
    </source>
</evidence>
<accession>A0AB39W067</accession>
<dbReference type="CDD" id="cd01283">
    <property type="entry name" value="cytidine_deaminase"/>
    <property type="match status" value="1"/>
</dbReference>
<dbReference type="GO" id="GO:0055086">
    <property type="term" value="P:nucleobase-containing small molecule metabolic process"/>
    <property type="evidence" value="ECO:0007669"/>
    <property type="project" value="UniProtKB-ARBA"/>
</dbReference>
<dbReference type="InterPro" id="IPR016193">
    <property type="entry name" value="Cytidine_deaminase-like"/>
</dbReference>
<dbReference type="PIRSF" id="PIRSF006334">
    <property type="entry name" value="Cdd_plus_pseudo"/>
    <property type="match status" value="1"/>
</dbReference>
<dbReference type="GO" id="GO:0008270">
    <property type="term" value="F:zinc ion binding"/>
    <property type="evidence" value="ECO:0007669"/>
    <property type="project" value="InterPro"/>
</dbReference>
<dbReference type="EC" id="3.5.4.5" evidence="7"/>
<reference evidence="7" key="1">
    <citation type="submission" date="2024-07" db="EMBL/GenBank/DDBJ databases">
        <authorList>
            <person name="Biller S.J."/>
        </authorList>
    </citation>
    <scope>NUCLEOTIDE SEQUENCE</scope>
    <source>
        <strain evidence="7">WC2409</strain>
    </source>
</reference>
<dbReference type="InterPro" id="IPR050202">
    <property type="entry name" value="Cyt/Deoxycyt_deaminase"/>
</dbReference>
<feature type="binding site" evidence="5">
    <location>
        <position position="137"/>
    </location>
    <ligand>
        <name>Zn(2+)</name>
        <dbReference type="ChEBI" id="CHEBI:29105"/>
        <note>catalytic</note>
    </ligand>
</feature>
<feature type="domain" description="CMP/dCMP-type deaminase" evidence="6">
    <location>
        <begin position="53"/>
        <end position="175"/>
    </location>
</feature>
<evidence type="ECO:0000256" key="2">
    <source>
        <dbReference type="ARBA" id="ARBA00011738"/>
    </source>
</evidence>
<dbReference type="InterPro" id="IPR002125">
    <property type="entry name" value="CMP_dCMP_dom"/>
</dbReference>
<comment type="cofactor">
    <cofactor evidence="5">
        <name>Zn(2+)</name>
        <dbReference type="ChEBI" id="CHEBI:29105"/>
    </cofactor>
    <text evidence="5">Binds 1 zinc ion.</text>
</comment>
<gene>
    <name evidence="7" type="primary">cdd</name>
    <name evidence="7" type="ORF">AB3G34_08545</name>
</gene>
<comment type="subunit">
    <text evidence="2">Homodimer.</text>
</comment>
<dbReference type="GO" id="GO:0005829">
    <property type="term" value="C:cytosol"/>
    <property type="evidence" value="ECO:0007669"/>
    <property type="project" value="TreeGrafter"/>
</dbReference>
<evidence type="ECO:0000256" key="4">
    <source>
        <dbReference type="PIRSR" id="PIRSR006334-2"/>
    </source>
</evidence>